<proteinExistence type="predicted"/>
<organism evidence="2 3">
    <name type="scientific">Mesobacillus maritimus</name>
    <dbReference type="NCBI Taxonomy" id="1643336"/>
    <lineage>
        <taxon>Bacteria</taxon>
        <taxon>Bacillati</taxon>
        <taxon>Bacillota</taxon>
        <taxon>Bacilli</taxon>
        <taxon>Bacillales</taxon>
        <taxon>Bacillaceae</taxon>
        <taxon>Mesobacillus</taxon>
    </lineage>
</organism>
<reference evidence="2 3" key="1">
    <citation type="submission" date="2020-07" db="EMBL/GenBank/DDBJ databases">
        <title>Fungal Genomes of the International Space Station.</title>
        <authorList>
            <person name="Seuylemezian A."/>
            <person name="Singh N.K."/>
            <person name="Wood J."/>
            <person name="Venkateswaran K."/>
        </authorList>
    </citation>
    <scope>NUCLEOTIDE SEQUENCE [LARGE SCALE GENOMIC DNA]</scope>
    <source>
        <strain evidence="2 3">PL-B2</strain>
    </source>
</reference>
<dbReference type="EMBL" id="JACWFH010000019">
    <property type="protein sequence ID" value="MBY0098068.1"/>
    <property type="molecule type" value="Genomic_DNA"/>
</dbReference>
<dbReference type="Proteomes" id="UP000769780">
    <property type="component" value="Unassembled WGS sequence"/>
</dbReference>
<evidence type="ECO:0000313" key="2">
    <source>
        <dbReference type="EMBL" id="MBY0098068.1"/>
    </source>
</evidence>
<protein>
    <submittedName>
        <fullName evidence="2">Uncharacterized protein</fullName>
    </submittedName>
</protein>
<accession>A0ABS7K720</accession>
<gene>
    <name evidence="2" type="ORF">H0185_14795</name>
</gene>
<feature type="transmembrane region" description="Helical" evidence="1">
    <location>
        <begin position="6"/>
        <end position="26"/>
    </location>
</feature>
<evidence type="ECO:0000256" key="1">
    <source>
        <dbReference type="SAM" id="Phobius"/>
    </source>
</evidence>
<keyword evidence="3" id="KW-1185">Reference proteome</keyword>
<dbReference type="RefSeq" id="WP_221874291.1">
    <property type="nucleotide sequence ID" value="NZ_JACWFH010000019.1"/>
</dbReference>
<comment type="caution">
    <text evidence="2">The sequence shown here is derived from an EMBL/GenBank/DDBJ whole genome shotgun (WGS) entry which is preliminary data.</text>
</comment>
<sequence length="47" mass="5383">MLGLWLTLIGAMSIFFAMLYFFFMFIRGAVNSEDSSRVDKLPEKDSS</sequence>
<name>A0ABS7K720_9BACI</name>
<keyword evidence="1" id="KW-0812">Transmembrane</keyword>
<keyword evidence="1" id="KW-0472">Membrane</keyword>
<evidence type="ECO:0000313" key="3">
    <source>
        <dbReference type="Proteomes" id="UP000769780"/>
    </source>
</evidence>
<keyword evidence="1" id="KW-1133">Transmembrane helix</keyword>